<evidence type="ECO:0000313" key="1">
    <source>
        <dbReference type="EMBL" id="KAI0035337.1"/>
    </source>
</evidence>
<keyword evidence="2" id="KW-1185">Reference proteome</keyword>
<dbReference type="Proteomes" id="UP000814128">
    <property type="component" value="Unassembled WGS sequence"/>
</dbReference>
<gene>
    <name evidence="1" type="ORF">K488DRAFT_43507</name>
</gene>
<reference evidence="1" key="1">
    <citation type="submission" date="2021-02" db="EMBL/GenBank/DDBJ databases">
        <authorList>
            <consortium name="DOE Joint Genome Institute"/>
            <person name="Ahrendt S."/>
            <person name="Looney B.P."/>
            <person name="Miyauchi S."/>
            <person name="Morin E."/>
            <person name="Drula E."/>
            <person name="Courty P.E."/>
            <person name="Chicoki N."/>
            <person name="Fauchery L."/>
            <person name="Kohler A."/>
            <person name="Kuo A."/>
            <person name="Labutti K."/>
            <person name="Pangilinan J."/>
            <person name="Lipzen A."/>
            <person name="Riley R."/>
            <person name="Andreopoulos W."/>
            <person name="He G."/>
            <person name="Johnson J."/>
            <person name="Barry K.W."/>
            <person name="Grigoriev I.V."/>
            <person name="Nagy L."/>
            <person name="Hibbett D."/>
            <person name="Henrissat B."/>
            <person name="Matheny P.B."/>
            <person name="Labbe J."/>
            <person name="Martin F."/>
        </authorList>
    </citation>
    <scope>NUCLEOTIDE SEQUENCE</scope>
    <source>
        <strain evidence="1">EC-137</strain>
    </source>
</reference>
<name>A0ACB8QUJ9_9AGAM</name>
<reference evidence="1" key="2">
    <citation type="journal article" date="2022" name="New Phytol.">
        <title>Evolutionary transition to the ectomycorrhizal habit in the genomes of a hyperdiverse lineage of mushroom-forming fungi.</title>
        <authorList>
            <person name="Looney B."/>
            <person name="Miyauchi S."/>
            <person name="Morin E."/>
            <person name="Drula E."/>
            <person name="Courty P.E."/>
            <person name="Kohler A."/>
            <person name="Kuo A."/>
            <person name="LaButti K."/>
            <person name="Pangilinan J."/>
            <person name="Lipzen A."/>
            <person name="Riley R."/>
            <person name="Andreopoulos W."/>
            <person name="He G."/>
            <person name="Johnson J."/>
            <person name="Nolan M."/>
            <person name="Tritt A."/>
            <person name="Barry K.W."/>
            <person name="Grigoriev I.V."/>
            <person name="Nagy L.G."/>
            <person name="Hibbett D."/>
            <person name="Henrissat B."/>
            <person name="Matheny P.B."/>
            <person name="Labbe J."/>
            <person name="Martin F.M."/>
        </authorList>
    </citation>
    <scope>NUCLEOTIDE SEQUENCE</scope>
    <source>
        <strain evidence="1">EC-137</strain>
    </source>
</reference>
<comment type="caution">
    <text evidence="1">The sequence shown here is derived from an EMBL/GenBank/DDBJ whole genome shotgun (WGS) entry which is preliminary data.</text>
</comment>
<dbReference type="EMBL" id="MU273486">
    <property type="protein sequence ID" value="KAI0035337.1"/>
    <property type="molecule type" value="Genomic_DNA"/>
</dbReference>
<accession>A0ACB8QUJ9</accession>
<organism evidence="1 2">
    <name type="scientific">Vararia minispora EC-137</name>
    <dbReference type="NCBI Taxonomy" id="1314806"/>
    <lineage>
        <taxon>Eukaryota</taxon>
        <taxon>Fungi</taxon>
        <taxon>Dikarya</taxon>
        <taxon>Basidiomycota</taxon>
        <taxon>Agaricomycotina</taxon>
        <taxon>Agaricomycetes</taxon>
        <taxon>Russulales</taxon>
        <taxon>Lachnocladiaceae</taxon>
        <taxon>Vararia</taxon>
    </lineage>
</organism>
<evidence type="ECO:0000313" key="2">
    <source>
        <dbReference type="Proteomes" id="UP000814128"/>
    </source>
</evidence>
<sequence length="221" mass="24448">MLSFGSSLENKVTLVSSLRAQRQGAMFGAGNCANQIVPRLYLSDLATACDVDTLARLGITHVLSILDFAPDHLPKSITCMHVRLEDRFNVDILSHLPDTTEFIRSALAGRADARVLVHCMMGISRSATVVCAYLIAEHNMSAGDALTFTRSKRPIVRPNIGFERQLHEWEQRFAPPVQESTVGMNQLRDRLRRILDGNTQAQGAYSATGQKQLPRTTEVKS</sequence>
<proteinExistence type="predicted"/>
<protein>
    <submittedName>
        <fullName evidence="1">Protein-tyrosine phosphatase-like protein</fullName>
    </submittedName>
</protein>